<dbReference type="AlphaFoldDB" id="A0A139A0F8"/>
<keyword evidence="2" id="KW-1185">Reference proteome</keyword>
<evidence type="ECO:0000313" key="1">
    <source>
        <dbReference type="EMBL" id="KXS10267.1"/>
    </source>
</evidence>
<name>A0A139A0F8_GONPJ</name>
<dbReference type="EMBL" id="KQ965831">
    <property type="protein sequence ID" value="KXS10267.1"/>
    <property type="molecule type" value="Genomic_DNA"/>
</dbReference>
<proteinExistence type="predicted"/>
<dbReference type="Proteomes" id="UP000070544">
    <property type="component" value="Unassembled WGS sequence"/>
</dbReference>
<protein>
    <submittedName>
        <fullName evidence="1">Uncharacterized protein</fullName>
    </submittedName>
</protein>
<evidence type="ECO:0000313" key="2">
    <source>
        <dbReference type="Proteomes" id="UP000070544"/>
    </source>
</evidence>
<reference evidence="1 2" key="1">
    <citation type="journal article" date="2015" name="Genome Biol. Evol.">
        <title>Phylogenomic analyses indicate that early fungi evolved digesting cell walls of algal ancestors of land plants.</title>
        <authorList>
            <person name="Chang Y."/>
            <person name="Wang S."/>
            <person name="Sekimoto S."/>
            <person name="Aerts A.L."/>
            <person name="Choi C."/>
            <person name="Clum A."/>
            <person name="LaButti K.M."/>
            <person name="Lindquist E.A."/>
            <person name="Yee Ngan C."/>
            <person name="Ohm R.A."/>
            <person name="Salamov A.A."/>
            <person name="Grigoriev I.V."/>
            <person name="Spatafora J.W."/>
            <person name="Berbee M.L."/>
        </authorList>
    </citation>
    <scope>NUCLEOTIDE SEQUENCE [LARGE SCALE GENOMIC DNA]</scope>
    <source>
        <strain evidence="1 2">JEL478</strain>
    </source>
</reference>
<gene>
    <name evidence="1" type="ORF">M427DRAFT_62565</name>
</gene>
<organism evidence="1 2">
    <name type="scientific">Gonapodya prolifera (strain JEL478)</name>
    <name type="common">Monoblepharis prolifera</name>
    <dbReference type="NCBI Taxonomy" id="1344416"/>
    <lineage>
        <taxon>Eukaryota</taxon>
        <taxon>Fungi</taxon>
        <taxon>Fungi incertae sedis</taxon>
        <taxon>Chytridiomycota</taxon>
        <taxon>Chytridiomycota incertae sedis</taxon>
        <taxon>Monoblepharidomycetes</taxon>
        <taxon>Monoblepharidales</taxon>
        <taxon>Gonapodyaceae</taxon>
        <taxon>Gonapodya</taxon>
    </lineage>
</organism>
<accession>A0A139A0F8</accession>
<sequence length="150" mass="17239">MSMDSKDRLPSYPYQKLDPSTKSLNTYLELLEPWFIFHGNLEYIDGTEKEPVKASGEREEDFKKRQKEWSIQNSKAYLMLRTSLSDEAQNLIQHLLKGNRNAAHLFAAIKANFQLKAADSITLQRQLIDRKMKPGEPFRMSSTGPSLTST</sequence>